<comment type="caution">
    <text evidence="3">The sequence shown here is derived from an EMBL/GenBank/DDBJ whole genome shotgun (WGS) entry which is preliminary data.</text>
</comment>
<feature type="region of interest" description="Disordered" evidence="1">
    <location>
        <begin position="1065"/>
        <end position="1158"/>
    </location>
</feature>
<dbReference type="SMART" id="SM00060">
    <property type="entry name" value="FN3"/>
    <property type="match status" value="1"/>
</dbReference>
<dbReference type="PROSITE" id="PS50853">
    <property type="entry name" value="FN3"/>
    <property type="match status" value="1"/>
</dbReference>
<gene>
    <name evidence="3" type="ORF">LSH36_681g00011</name>
</gene>
<feature type="domain" description="Fibronectin type-III" evidence="2">
    <location>
        <begin position="527"/>
        <end position="628"/>
    </location>
</feature>
<feature type="region of interest" description="Disordered" evidence="1">
    <location>
        <begin position="1387"/>
        <end position="1417"/>
    </location>
</feature>
<feature type="region of interest" description="Disordered" evidence="1">
    <location>
        <begin position="1209"/>
        <end position="1259"/>
    </location>
</feature>
<sequence length="1540" mass="167813">MNTASPLFIGIPNKERRYSYFGAVRRKAVRIRVVAGTYLVSGLVYPANSLPGGGEANGLSLVEVAPEGDPLEPEFKSCVVENWEHLRCMWTPTREEQLKYTLTTKTYQNFTYSFVYSRVSNGEVEPQQRCQCALNTAFCNKEHSLNETCVLDIVGDLNGFDMGGIYSLNIHARTDHSDQEVMSWRQQFGSYFNTSERVKPHPIENMTYDNATGVLSWKRPASMWTKAETWSLLYNVTYRTQWNKTAATFTTTKNEVSLSVPYVEYYVNVSVKPYYKGYWSDVSSISYQVQAVAPVVNPETSVISYEYDPVCSSHCRVLIRWQPVKSYEQYGPNLQYVVLHRNVPSQRHRRQINRDPNDNRVAKTLLDQSAKDWVIIKLVDGYNNSYTELDVIDDMEVAIVTRNTKGQNRITGNSIFVKRKDHVLVLAEVLIVEGFDEKPNNILVSFEDKPRDASNVSYVLFWHDKNKKDPVSWCPLSTENGTLTWNISLERDYKAYRYGLGKVHEQANSGIQWSTKPVFAYGGLAEPPSEIQVTSLGANSVTLHWNAPVIHPGDGHVIYYDIQFCSWSNDTHLCTEDHIKSKRIPGTQISLTLNKLSHSTQYLINITSMTRAGRSVNVHSVYITTNLGLTAGHIAGIAVVALVLAALITVGGYIWWRRCIKAKKWYNSGVKVQVPEEQKLGADSVSSETPFLPTMYHQDGDPYNRSISINSMDSGLSLDDVISHEDMYSYVRNGYISSPTPLRSIPEDADIDEVFRSGVSPRGCDGFVHTYKVKGGTTPPIQDGYLANSTGNSQPRSQDQSRSGISRYAAVAIDGQSDVEVAEKYDAVSFRTGLNEVRLGSDDGTPSPEGACTYTQIQADQKAAKRSQNPFTRAFWNANRAKVPPQGYHSNHCPTIDCGKSTRRMPRYGKHRSLDGSIKRKAPLGYVANDGTFDPSAAVKVPLDYVANDGTFDPSNALKVRTDYVVNDGTFDPVAASRASTNYVANDGTFDPSVASRAATEYVANDGTFDPSVASRAPTNYVANDGTFDPSVAPRVPTDYVANDGTFDPSMASRPSTDYVANDGTFTPSVASRPSTDYVANDGTFDPSTTSKVPMGYVTNDGSFDPSRSTLGSPSGIPTKGPTTERSTVRTKADHSGSSQSGVDSRDVNSNECESSPSVCTGAVLSDNNNSGYVPHGMAFVGSTDSLNHRLSAVGGDHADDDCFDLLEPRRQTADDRSHVSRERRGDSNAQKTGTFKVPDSDSAGSAGGPSDNSGESNLSIARQGCGIQTADNCPLPQVCRSGDAPSVHSPGLRTRPGRGNRVLSSGSEQSVAHSAGPSPAHGKSTPGYVNIDPDSCDTVNCNIPTTLASVSRQCGGFVKEVKPSAGDHSPLDGVHLDEQNGIAASTTTTDDWTASKDDHKLASSSSTDDVDGTRRDEGFDEDVLSRAGERSHNNKDDVNDDDVASALKRNGVLTCLGNGYVKPSSGALDSIHGLAANGMTVVCGSGCGKDVRGFGDRESAAPEQQQPRPENNNILKADFCRTSAIVNGLQQATAAEPLV</sequence>
<organism evidence="3 4">
    <name type="scientific">Paralvinella palmiformis</name>
    <dbReference type="NCBI Taxonomy" id="53620"/>
    <lineage>
        <taxon>Eukaryota</taxon>
        <taxon>Metazoa</taxon>
        <taxon>Spiralia</taxon>
        <taxon>Lophotrochozoa</taxon>
        <taxon>Annelida</taxon>
        <taxon>Polychaeta</taxon>
        <taxon>Sedentaria</taxon>
        <taxon>Canalipalpata</taxon>
        <taxon>Terebellida</taxon>
        <taxon>Terebelliformia</taxon>
        <taxon>Alvinellidae</taxon>
        <taxon>Paralvinella</taxon>
    </lineage>
</organism>
<name>A0AAD9J3Q3_9ANNE</name>
<protein>
    <recommendedName>
        <fullName evidence="2">Fibronectin type-III domain-containing protein</fullName>
    </recommendedName>
</protein>
<feature type="compositionally biased region" description="Polar residues" evidence="1">
    <location>
        <begin position="1100"/>
        <end position="1113"/>
    </location>
</feature>
<evidence type="ECO:0000313" key="4">
    <source>
        <dbReference type="Proteomes" id="UP001208570"/>
    </source>
</evidence>
<feature type="compositionally biased region" description="Polar residues" evidence="1">
    <location>
        <begin position="1303"/>
        <end position="1313"/>
    </location>
</feature>
<feature type="region of interest" description="Disordered" evidence="1">
    <location>
        <begin position="1284"/>
        <end position="1330"/>
    </location>
</feature>
<dbReference type="Pfam" id="PF00041">
    <property type="entry name" value="fn3"/>
    <property type="match status" value="1"/>
</dbReference>
<dbReference type="CDD" id="cd00063">
    <property type="entry name" value="FN3"/>
    <property type="match status" value="1"/>
</dbReference>
<feature type="compositionally biased region" description="Polar residues" evidence="1">
    <location>
        <begin position="787"/>
        <end position="804"/>
    </location>
</feature>
<dbReference type="Gene3D" id="2.60.40.10">
    <property type="entry name" value="Immunoglobulins"/>
    <property type="match status" value="2"/>
</dbReference>
<dbReference type="InterPro" id="IPR036116">
    <property type="entry name" value="FN3_sf"/>
</dbReference>
<dbReference type="EMBL" id="JAODUP010000681">
    <property type="protein sequence ID" value="KAK2145440.1"/>
    <property type="molecule type" value="Genomic_DNA"/>
</dbReference>
<dbReference type="Proteomes" id="UP001208570">
    <property type="component" value="Unassembled WGS sequence"/>
</dbReference>
<dbReference type="SUPFAM" id="SSF49265">
    <property type="entry name" value="Fibronectin type III"/>
    <property type="match status" value="2"/>
</dbReference>
<accession>A0AAD9J3Q3</accession>
<evidence type="ECO:0000313" key="3">
    <source>
        <dbReference type="EMBL" id="KAK2145440.1"/>
    </source>
</evidence>
<proteinExistence type="predicted"/>
<feature type="compositionally biased region" description="Polar residues" evidence="1">
    <location>
        <begin position="1065"/>
        <end position="1075"/>
    </location>
</feature>
<evidence type="ECO:0000259" key="2">
    <source>
        <dbReference type="PROSITE" id="PS50853"/>
    </source>
</evidence>
<evidence type="ECO:0000256" key="1">
    <source>
        <dbReference type="SAM" id="MobiDB-lite"/>
    </source>
</evidence>
<dbReference type="InterPro" id="IPR013783">
    <property type="entry name" value="Ig-like_fold"/>
</dbReference>
<reference evidence="3" key="1">
    <citation type="journal article" date="2023" name="Mol. Biol. Evol.">
        <title>Third-Generation Sequencing Reveals the Adaptive Role of the Epigenome in Three Deep-Sea Polychaetes.</title>
        <authorList>
            <person name="Perez M."/>
            <person name="Aroh O."/>
            <person name="Sun Y."/>
            <person name="Lan Y."/>
            <person name="Juniper S.K."/>
            <person name="Young C.R."/>
            <person name="Angers B."/>
            <person name="Qian P.Y."/>
        </authorList>
    </citation>
    <scope>NUCLEOTIDE SEQUENCE</scope>
    <source>
        <strain evidence="3">P08H-3</strain>
    </source>
</reference>
<feature type="compositionally biased region" description="Low complexity" evidence="1">
    <location>
        <begin position="1241"/>
        <end position="1255"/>
    </location>
</feature>
<feature type="region of interest" description="Disordered" evidence="1">
    <location>
        <begin position="779"/>
        <end position="804"/>
    </location>
</feature>
<keyword evidence="4" id="KW-1185">Reference proteome</keyword>
<dbReference type="InterPro" id="IPR003961">
    <property type="entry name" value="FN3_dom"/>
</dbReference>
<feature type="compositionally biased region" description="Basic and acidic residues" evidence="1">
    <location>
        <begin position="1209"/>
        <end position="1227"/>
    </location>
</feature>